<dbReference type="InterPro" id="IPR000182">
    <property type="entry name" value="GNAT_dom"/>
</dbReference>
<dbReference type="PROSITE" id="PS51186">
    <property type="entry name" value="GNAT"/>
    <property type="match status" value="1"/>
</dbReference>
<dbReference type="Proteomes" id="UP000823486">
    <property type="component" value="Unassembled WGS sequence"/>
</dbReference>
<dbReference type="Gene3D" id="3.40.630.30">
    <property type="match status" value="1"/>
</dbReference>
<proteinExistence type="predicted"/>
<evidence type="ECO:0000259" key="1">
    <source>
        <dbReference type="PROSITE" id="PS51186"/>
    </source>
</evidence>
<name>A0ABS2QMG4_9BACI</name>
<organism evidence="2 3">
    <name type="scientific">Peribacillus deserti</name>
    <dbReference type="NCBI Taxonomy" id="673318"/>
    <lineage>
        <taxon>Bacteria</taxon>
        <taxon>Bacillati</taxon>
        <taxon>Bacillota</taxon>
        <taxon>Bacilli</taxon>
        <taxon>Bacillales</taxon>
        <taxon>Bacillaceae</taxon>
        <taxon>Peribacillus</taxon>
    </lineage>
</organism>
<dbReference type="Pfam" id="PF00583">
    <property type="entry name" value="Acetyltransf_1"/>
    <property type="match status" value="1"/>
</dbReference>
<dbReference type="SUPFAM" id="SSF55729">
    <property type="entry name" value="Acyl-CoA N-acyltransferases (Nat)"/>
    <property type="match status" value="1"/>
</dbReference>
<accession>A0ABS2QMG4</accession>
<evidence type="ECO:0000313" key="3">
    <source>
        <dbReference type="Proteomes" id="UP000823486"/>
    </source>
</evidence>
<dbReference type="InterPro" id="IPR016181">
    <property type="entry name" value="Acyl_CoA_acyltransferase"/>
</dbReference>
<feature type="domain" description="N-acetyltransferase" evidence="1">
    <location>
        <begin position="1"/>
        <end position="141"/>
    </location>
</feature>
<evidence type="ECO:0000313" key="2">
    <source>
        <dbReference type="EMBL" id="MBM7693904.1"/>
    </source>
</evidence>
<dbReference type="EMBL" id="JAFBFI010000016">
    <property type="protein sequence ID" value="MBM7693904.1"/>
    <property type="molecule type" value="Genomic_DNA"/>
</dbReference>
<sequence>MKTVELKTDQEFKQAFPLMNQLCDHLNEQEYFDLLGRMRKEGYRLFSLMNKENQMLALAGIYIHIDFFNGKYIWVSELVTSMEARSGGYGKLLIEDIEAFGKKENCQKVILYSGLSRDRAHHFWENHMDFERRGIVFKKQL</sequence>
<gene>
    <name evidence="2" type="ORF">JOC77_003348</name>
</gene>
<dbReference type="RefSeq" id="WP_204545082.1">
    <property type="nucleotide sequence ID" value="NZ_JAFBFI010000016.1"/>
</dbReference>
<keyword evidence="3" id="KW-1185">Reference proteome</keyword>
<reference evidence="2 3" key="1">
    <citation type="submission" date="2021-01" db="EMBL/GenBank/DDBJ databases">
        <title>Genomic Encyclopedia of Type Strains, Phase IV (KMG-IV): sequencing the most valuable type-strain genomes for metagenomic binning, comparative biology and taxonomic classification.</title>
        <authorList>
            <person name="Goeker M."/>
        </authorList>
    </citation>
    <scope>NUCLEOTIDE SEQUENCE [LARGE SCALE GENOMIC DNA]</scope>
    <source>
        <strain evidence="2 3">DSM 105482</strain>
    </source>
</reference>
<comment type="caution">
    <text evidence="2">The sequence shown here is derived from an EMBL/GenBank/DDBJ whole genome shotgun (WGS) entry which is preliminary data.</text>
</comment>
<protein>
    <submittedName>
        <fullName evidence="2">GNAT superfamily N-acetyltransferase</fullName>
    </submittedName>
</protein>
<dbReference type="CDD" id="cd04301">
    <property type="entry name" value="NAT_SF"/>
    <property type="match status" value="1"/>
</dbReference>